<name>A0ABT5XBD0_9EURY</name>
<evidence type="ECO:0000313" key="2">
    <source>
        <dbReference type="Proteomes" id="UP001220010"/>
    </source>
</evidence>
<accession>A0ABT5XBD0</accession>
<reference evidence="1 2" key="1">
    <citation type="submission" date="2023-03" db="EMBL/GenBank/DDBJ databases">
        <title>WGS of Methanotrichaceae archaeon Mx.</title>
        <authorList>
            <person name="Sorokin D.Y."/>
            <person name="Merkel A.Y."/>
        </authorList>
    </citation>
    <scope>NUCLEOTIDE SEQUENCE [LARGE SCALE GENOMIC DNA]</scope>
    <source>
        <strain evidence="1 2">Mx</strain>
    </source>
</reference>
<proteinExistence type="predicted"/>
<protein>
    <submittedName>
        <fullName evidence="1">Uncharacterized protein</fullName>
    </submittedName>
</protein>
<keyword evidence="2" id="KW-1185">Reference proteome</keyword>
<organism evidence="1 2">
    <name type="scientific">Candidatus Methanocrinis natronophilus</name>
    <dbReference type="NCBI Taxonomy" id="3033396"/>
    <lineage>
        <taxon>Archaea</taxon>
        <taxon>Methanobacteriati</taxon>
        <taxon>Methanobacteriota</taxon>
        <taxon>Stenosarchaea group</taxon>
        <taxon>Methanomicrobia</taxon>
        <taxon>Methanotrichales</taxon>
        <taxon>Methanotrichaceae</taxon>
        <taxon>Methanocrinis</taxon>
    </lineage>
</organism>
<gene>
    <name evidence="1" type="ORF">P0O15_12395</name>
</gene>
<dbReference type="RefSeq" id="WP_316967673.1">
    <property type="nucleotide sequence ID" value="NZ_JARFPK010000098.1"/>
</dbReference>
<dbReference type="EMBL" id="JARFPK010000098">
    <property type="protein sequence ID" value="MDF0591958.1"/>
    <property type="molecule type" value="Genomic_DNA"/>
</dbReference>
<comment type="caution">
    <text evidence="1">The sequence shown here is derived from an EMBL/GenBank/DDBJ whole genome shotgun (WGS) entry which is preliminary data.</text>
</comment>
<evidence type="ECO:0000313" key="1">
    <source>
        <dbReference type="EMBL" id="MDF0591958.1"/>
    </source>
</evidence>
<sequence>MAPLSDEDLEARAERIPARNARLQDERAARAVTAVNPDRSGFNLLEVGV</sequence>
<dbReference type="Proteomes" id="UP001220010">
    <property type="component" value="Unassembled WGS sequence"/>
</dbReference>